<evidence type="ECO:0000256" key="1">
    <source>
        <dbReference type="ARBA" id="ARBA00010062"/>
    </source>
</evidence>
<sequence>MKKLFVAAAGAVALLCAASSATAQDNKPIKIALIASKTGPSEAYARDTERGLRLGLEYLTQGSMTVLGRKIEVIVKDDQMKPELSKAMLTEALADDKADIAIGTSWSGGALSMAPVAEEYKKVLMVEPAIADSLTGAAWNRYLFRASRNSFQDALASAAGLKDGDNIAFLAPDYVYGRDGVKAFKEAMVATKSKAKVIHEEFIPLATTDFTAPMQRIFDGMKSATGKKYLVVIWGAPNPIRKISELNPGRYGIEFLSIGGANLENTKPWKGLDVSGGTFYYYGFPKNPMNDWLVAEHQKRFNMPPDLFTAGGFVTATAIIAGLKKAGSADSEKLIAAMEGMEFDTPKGKMNFRKEDHQAMQAQYQFRMKKSPASEWDLLELVREIPASEMPVPITTKRGT</sequence>
<dbReference type="CDD" id="cd06328">
    <property type="entry name" value="PBP1_SBP-like"/>
    <property type="match status" value="1"/>
</dbReference>
<feature type="signal peptide" evidence="3">
    <location>
        <begin position="1"/>
        <end position="23"/>
    </location>
</feature>
<dbReference type="Gene3D" id="3.40.50.2300">
    <property type="match status" value="2"/>
</dbReference>
<protein>
    <submittedName>
        <fullName evidence="5">Substrate-binding domain-containing protein</fullName>
    </submittedName>
</protein>
<evidence type="ECO:0000259" key="4">
    <source>
        <dbReference type="Pfam" id="PF13458"/>
    </source>
</evidence>
<name>A0ABU8VA17_9BURK</name>
<gene>
    <name evidence="5" type="ORF">WKW77_04865</name>
</gene>
<evidence type="ECO:0000256" key="2">
    <source>
        <dbReference type="ARBA" id="ARBA00022729"/>
    </source>
</evidence>
<reference evidence="5 6" key="1">
    <citation type="submission" date="2024-03" db="EMBL/GenBank/DDBJ databases">
        <title>Novel species of the genus Variovorax.</title>
        <authorList>
            <person name="Liu Q."/>
            <person name="Xin Y.-H."/>
        </authorList>
    </citation>
    <scope>NUCLEOTIDE SEQUENCE [LARGE SCALE GENOMIC DNA]</scope>
    <source>
        <strain evidence="5 6">KACC 18899</strain>
    </source>
</reference>
<organism evidence="5 6">
    <name type="scientific">Variovorax ureilyticus</name>
    <dbReference type="NCBI Taxonomy" id="1836198"/>
    <lineage>
        <taxon>Bacteria</taxon>
        <taxon>Pseudomonadati</taxon>
        <taxon>Pseudomonadota</taxon>
        <taxon>Betaproteobacteria</taxon>
        <taxon>Burkholderiales</taxon>
        <taxon>Comamonadaceae</taxon>
        <taxon>Variovorax</taxon>
    </lineage>
</organism>
<comment type="similarity">
    <text evidence="1">Belongs to the leucine-binding protein family.</text>
</comment>
<dbReference type="Pfam" id="PF13458">
    <property type="entry name" value="Peripla_BP_6"/>
    <property type="match status" value="1"/>
</dbReference>
<dbReference type="InterPro" id="IPR028081">
    <property type="entry name" value="Leu-bd"/>
</dbReference>
<proteinExistence type="inferred from homology"/>
<feature type="domain" description="Leucine-binding protein" evidence="4">
    <location>
        <begin position="28"/>
        <end position="370"/>
    </location>
</feature>
<dbReference type="EMBL" id="JBBKZU010000002">
    <property type="protein sequence ID" value="MEJ8810388.1"/>
    <property type="molecule type" value="Genomic_DNA"/>
</dbReference>
<keyword evidence="2 3" id="KW-0732">Signal</keyword>
<dbReference type="Proteomes" id="UP001365846">
    <property type="component" value="Unassembled WGS sequence"/>
</dbReference>
<dbReference type="SUPFAM" id="SSF53822">
    <property type="entry name" value="Periplasmic binding protein-like I"/>
    <property type="match status" value="1"/>
</dbReference>
<evidence type="ECO:0000256" key="3">
    <source>
        <dbReference type="SAM" id="SignalP"/>
    </source>
</evidence>
<dbReference type="PANTHER" id="PTHR30483">
    <property type="entry name" value="LEUCINE-SPECIFIC-BINDING PROTEIN"/>
    <property type="match status" value="1"/>
</dbReference>
<accession>A0ABU8VA17</accession>
<keyword evidence="6" id="KW-1185">Reference proteome</keyword>
<feature type="chain" id="PRO_5046473778" evidence="3">
    <location>
        <begin position="24"/>
        <end position="400"/>
    </location>
</feature>
<dbReference type="InterPro" id="IPR028082">
    <property type="entry name" value="Peripla_BP_I"/>
</dbReference>
<dbReference type="PANTHER" id="PTHR30483:SF6">
    <property type="entry name" value="PERIPLASMIC BINDING PROTEIN OF ABC TRANSPORTER FOR NATURAL AMINO ACIDS"/>
    <property type="match status" value="1"/>
</dbReference>
<dbReference type="InterPro" id="IPR051010">
    <property type="entry name" value="BCAA_transport"/>
</dbReference>
<comment type="caution">
    <text evidence="5">The sequence shown here is derived from an EMBL/GenBank/DDBJ whole genome shotgun (WGS) entry which is preliminary data.</text>
</comment>
<evidence type="ECO:0000313" key="5">
    <source>
        <dbReference type="EMBL" id="MEJ8810388.1"/>
    </source>
</evidence>
<evidence type="ECO:0000313" key="6">
    <source>
        <dbReference type="Proteomes" id="UP001365846"/>
    </source>
</evidence>